<sequence length="137" mass="15579">MIRTQEIDPVYLIIGAFLFVFFIVYISLCIYCFRMKQLQKRKKLVDSYYRNLHKFHGKTLKENKNKTKKGGYKVGAKFSLKSGSRRGSKVSPIPSGALHGVAVPMTIDTIDTISGENLLADDQGFKESTKDKKRNIN</sequence>
<comment type="caution">
    <text evidence="2">The sequence shown here is derived from an EMBL/GenBank/DDBJ whole genome shotgun (WGS) entry which is preliminary data.</text>
</comment>
<dbReference type="Proteomes" id="UP000605970">
    <property type="component" value="Unassembled WGS sequence"/>
</dbReference>
<keyword evidence="3" id="KW-1185">Reference proteome</keyword>
<protein>
    <submittedName>
        <fullName evidence="2">Uncharacterized protein</fullName>
    </submittedName>
</protein>
<accession>A0A8S9ZST1</accession>
<organism evidence="2 3">
    <name type="scientific">Meloidogyne graminicola</name>
    <dbReference type="NCBI Taxonomy" id="189291"/>
    <lineage>
        <taxon>Eukaryota</taxon>
        <taxon>Metazoa</taxon>
        <taxon>Ecdysozoa</taxon>
        <taxon>Nematoda</taxon>
        <taxon>Chromadorea</taxon>
        <taxon>Rhabditida</taxon>
        <taxon>Tylenchina</taxon>
        <taxon>Tylenchomorpha</taxon>
        <taxon>Tylenchoidea</taxon>
        <taxon>Meloidogynidae</taxon>
        <taxon>Meloidogyninae</taxon>
        <taxon>Meloidogyne</taxon>
    </lineage>
</organism>
<proteinExistence type="predicted"/>
<dbReference type="EMBL" id="JABEBT010000029">
    <property type="protein sequence ID" value="KAF7636524.1"/>
    <property type="molecule type" value="Genomic_DNA"/>
</dbReference>
<reference evidence="2" key="1">
    <citation type="journal article" date="2020" name="Ecol. Evol.">
        <title>Genome structure and content of the rice root-knot nematode (Meloidogyne graminicola).</title>
        <authorList>
            <person name="Phan N.T."/>
            <person name="Danchin E.G.J."/>
            <person name="Klopp C."/>
            <person name="Perfus-Barbeoch L."/>
            <person name="Kozlowski D.K."/>
            <person name="Koutsovoulos G.D."/>
            <person name="Lopez-Roques C."/>
            <person name="Bouchez O."/>
            <person name="Zahm M."/>
            <person name="Besnard G."/>
            <person name="Bellafiore S."/>
        </authorList>
    </citation>
    <scope>NUCLEOTIDE SEQUENCE</scope>
    <source>
        <strain evidence="2">VN-18</strain>
    </source>
</reference>
<evidence type="ECO:0000313" key="2">
    <source>
        <dbReference type="EMBL" id="KAF7636524.1"/>
    </source>
</evidence>
<evidence type="ECO:0000256" key="1">
    <source>
        <dbReference type="SAM" id="Phobius"/>
    </source>
</evidence>
<keyword evidence="1" id="KW-0472">Membrane</keyword>
<keyword evidence="1" id="KW-1133">Transmembrane helix</keyword>
<keyword evidence="1" id="KW-0812">Transmembrane</keyword>
<dbReference type="AlphaFoldDB" id="A0A8S9ZST1"/>
<gene>
    <name evidence="2" type="ORF">Mgra_00004111</name>
</gene>
<name>A0A8S9ZST1_9BILA</name>
<evidence type="ECO:0000313" key="3">
    <source>
        <dbReference type="Proteomes" id="UP000605970"/>
    </source>
</evidence>
<feature type="transmembrane region" description="Helical" evidence="1">
    <location>
        <begin position="12"/>
        <end position="33"/>
    </location>
</feature>